<accession>A0A553PKJ0</accession>
<name>A0A553PKJ0_TIGCA</name>
<dbReference type="PROSITE" id="PS50021">
    <property type="entry name" value="CH"/>
    <property type="match status" value="1"/>
</dbReference>
<protein>
    <recommendedName>
        <fullName evidence="6">Calponin-homology (CH) domain-containing protein</fullName>
    </recommendedName>
</protein>
<dbReference type="GO" id="GO:0005768">
    <property type="term" value="C:endosome"/>
    <property type="evidence" value="ECO:0007669"/>
    <property type="project" value="UniProtKB-SubCell"/>
</dbReference>
<dbReference type="Gene3D" id="1.10.418.10">
    <property type="entry name" value="Calponin-like domain"/>
    <property type="match status" value="1"/>
</dbReference>
<dbReference type="SMART" id="SM00033">
    <property type="entry name" value="CH"/>
    <property type="match status" value="1"/>
</dbReference>
<evidence type="ECO:0000256" key="4">
    <source>
        <dbReference type="ARBA" id="ARBA00023054"/>
    </source>
</evidence>
<evidence type="ECO:0000256" key="5">
    <source>
        <dbReference type="SAM" id="MobiDB-lite"/>
    </source>
</evidence>
<comment type="caution">
    <text evidence="7">The sequence shown here is derived from an EMBL/GenBank/DDBJ whole genome shotgun (WGS) entry which is preliminary data.</text>
</comment>
<keyword evidence="4" id="KW-0175">Coiled coil</keyword>
<gene>
    <name evidence="7" type="ORF">TCAL_14449</name>
</gene>
<proteinExistence type="predicted"/>
<reference evidence="7 8" key="1">
    <citation type="journal article" date="2018" name="Nat. Ecol. Evol.">
        <title>Genomic signatures of mitonuclear coevolution across populations of Tigriopus californicus.</title>
        <authorList>
            <person name="Barreto F.S."/>
            <person name="Watson E.T."/>
            <person name="Lima T.G."/>
            <person name="Willett C.S."/>
            <person name="Edmands S."/>
            <person name="Li W."/>
            <person name="Burton R.S."/>
        </authorList>
    </citation>
    <scope>NUCLEOTIDE SEQUENCE [LARGE SCALE GENOMIC DNA]</scope>
    <source>
        <strain evidence="7 8">San Diego</strain>
    </source>
</reference>
<evidence type="ECO:0000256" key="1">
    <source>
        <dbReference type="ARBA" id="ARBA00004177"/>
    </source>
</evidence>
<keyword evidence="2" id="KW-0597">Phosphoprotein</keyword>
<evidence type="ECO:0000313" key="8">
    <source>
        <dbReference type="Proteomes" id="UP000318571"/>
    </source>
</evidence>
<dbReference type="SUPFAM" id="SSF47576">
    <property type="entry name" value="Calponin-homology domain, CH-domain"/>
    <property type="match status" value="1"/>
</dbReference>
<organism evidence="7 8">
    <name type="scientific">Tigriopus californicus</name>
    <name type="common">Marine copepod</name>
    <dbReference type="NCBI Taxonomy" id="6832"/>
    <lineage>
        <taxon>Eukaryota</taxon>
        <taxon>Metazoa</taxon>
        <taxon>Ecdysozoa</taxon>
        <taxon>Arthropoda</taxon>
        <taxon>Crustacea</taxon>
        <taxon>Multicrustacea</taxon>
        <taxon>Hexanauplia</taxon>
        <taxon>Copepoda</taxon>
        <taxon>Harpacticoida</taxon>
        <taxon>Harpacticidae</taxon>
        <taxon>Tigriopus</taxon>
    </lineage>
</organism>
<dbReference type="FunFam" id="1.10.418.10:FF:000023">
    <property type="entry name" value="EH domain-binding protein 1 isoform X1"/>
    <property type="match status" value="1"/>
</dbReference>
<dbReference type="InterPro" id="IPR036872">
    <property type="entry name" value="CH_dom_sf"/>
</dbReference>
<feature type="region of interest" description="Disordered" evidence="5">
    <location>
        <begin position="133"/>
        <end position="154"/>
    </location>
</feature>
<comment type="subcellular location">
    <subcellularLocation>
        <location evidence="1">Endosome</location>
    </subcellularLocation>
</comment>
<evidence type="ECO:0000313" key="7">
    <source>
        <dbReference type="EMBL" id="TRY78205.1"/>
    </source>
</evidence>
<dbReference type="OrthoDB" id="10017054at2759"/>
<dbReference type="PANTHER" id="PTHR23167:SF46">
    <property type="entry name" value="EPS15 HOMOLOGY DOMAIN CONTAINING PROTEIN-BINDING PROTEIN 1, ISOFORM F"/>
    <property type="match status" value="1"/>
</dbReference>
<evidence type="ECO:0000256" key="3">
    <source>
        <dbReference type="ARBA" id="ARBA00022753"/>
    </source>
</evidence>
<sequence>MPIQRKGMRALQIWCDRVTKDYKNVQIIDLTSSFKDGLAFCAIIHHFRPDLIDYESLKAENAFDNNALAFKVAEEQLKIPALLEAQDMVDFDEPDKFSVVTYVSQFYHMFKDADDSRMSPSLHMRLISRNSESENDSLIHSSTDTTPMGTPTIQPKRMFNQADLIAKYGEEIFSTSEKTVSESDSSYSTSSPTIGIKSLCNDMVAKAKISPKSQ</sequence>
<feature type="domain" description="Calponin-homology (CH)" evidence="6">
    <location>
        <begin position="5"/>
        <end position="111"/>
    </location>
</feature>
<dbReference type="PANTHER" id="PTHR23167">
    <property type="entry name" value="CALPONIN HOMOLOGY DOMAIN-CONTAINING PROTEIN DDB_G0272472-RELATED"/>
    <property type="match status" value="1"/>
</dbReference>
<dbReference type="InterPro" id="IPR001715">
    <property type="entry name" value="CH_dom"/>
</dbReference>
<dbReference type="Proteomes" id="UP000318571">
    <property type="component" value="Chromosome 11"/>
</dbReference>
<keyword evidence="8" id="KW-1185">Reference proteome</keyword>
<dbReference type="Pfam" id="PF00307">
    <property type="entry name" value="CH"/>
    <property type="match status" value="1"/>
</dbReference>
<dbReference type="EMBL" id="VCGU01000003">
    <property type="protein sequence ID" value="TRY78205.1"/>
    <property type="molecule type" value="Genomic_DNA"/>
</dbReference>
<evidence type="ECO:0000259" key="6">
    <source>
        <dbReference type="PROSITE" id="PS50021"/>
    </source>
</evidence>
<keyword evidence="3" id="KW-0967">Endosome</keyword>
<dbReference type="AlphaFoldDB" id="A0A553PKJ0"/>
<evidence type="ECO:0000256" key="2">
    <source>
        <dbReference type="ARBA" id="ARBA00022553"/>
    </source>
</evidence>
<dbReference type="InterPro" id="IPR050540">
    <property type="entry name" value="F-actin_Monoox_Mical"/>
</dbReference>
<feature type="compositionally biased region" description="Polar residues" evidence="5">
    <location>
        <begin position="136"/>
        <end position="153"/>
    </location>
</feature>
<dbReference type="STRING" id="6832.A0A553PKJ0"/>